<dbReference type="InterPro" id="IPR023214">
    <property type="entry name" value="HAD_sf"/>
</dbReference>
<dbReference type="NCBIfam" id="TIGR01509">
    <property type="entry name" value="HAD-SF-IA-v3"/>
    <property type="match status" value="1"/>
</dbReference>
<dbReference type="RefSeq" id="WP_223100013.1">
    <property type="nucleotide sequence ID" value="NZ_CP061913.1"/>
</dbReference>
<proteinExistence type="predicted"/>
<keyword evidence="1" id="KW-0378">Hydrolase</keyword>
<dbReference type="InterPro" id="IPR006439">
    <property type="entry name" value="HAD-SF_hydro_IA"/>
</dbReference>
<dbReference type="NCBIfam" id="TIGR01549">
    <property type="entry name" value="HAD-SF-IA-v1"/>
    <property type="match status" value="1"/>
</dbReference>
<accession>A0ABV5MQ95</accession>
<reference evidence="1 2" key="1">
    <citation type="submission" date="2024-09" db="EMBL/GenBank/DDBJ databases">
        <authorList>
            <person name="Sun Q."/>
            <person name="Mori K."/>
        </authorList>
    </citation>
    <scope>NUCLEOTIDE SEQUENCE [LARGE SCALE GENOMIC DNA]</scope>
    <source>
        <strain evidence="1 2">JCM 3307</strain>
    </source>
</reference>
<protein>
    <submittedName>
        <fullName evidence="1">HAD family hydrolase</fullName>
        <ecNumber evidence="1">3.-.-.-</ecNumber>
    </submittedName>
</protein>
<dbReference type="SFLD" id="SFLDG01129">
    <property type="entry name" value="C1.5:_HAD__Beta-PGM__Phosphata"/>
    <property type="match status" value="1"/>
</dbReference>
<dbReference type="SFLD" id="SFLDG01135">
    <property type="entry name" value="C1.5.6:_HAD__Beta-PGM__Phospha"/>
    <property type="match status" value="1"/>
</dbReference>
<dbReference type="InterPro" id="IPR050155">
    <property type="entry name" value="HAD-like_hydrolase_sf"/>
</dbReference>
<comment type="caution">
    <text evidence="1">The sequence shown here is derived from an EMBL/GenBank/DDBJ whole genome shotgun (WGS) entry which is preliminary data.</text>
</comment>
<dbReference type="EMBL" id="JBHMCA010000084">
    <property type="protein sequence ID" value="MFB9451041.1"/>
    <property type="molecule type" value="Genomic_DNA"/>
</dbReference>
<dbReference type="SUPFAM" id="SSF56784">
    <property type="entry name" value="HAD-like"/>
    <property type="match status" value="1"/>
</dbReference>
<dbReference type="SFLD" id="SFLDS00003">
    <property type="entry name" value="Haloacid_Dehalogenase"/>
    <property type="match status" value="1"/>
</dbReference>
<evidence type="ECO:0000313" key="1">
    <source>
        <dbReference type="EMBL" id="MFB9451041.1"/>
    </source>
</evidence>
<dbReference type="Pfam" id="PF00702">
    <property type="entry name" value="Hydrolase"/>
    <property type="match status" value="1"/>
</dbReference>
<organism evidence="1 2">
    <name type="scientific">Dactylosporangium vinaceum</name>
    <dbReference type="NCBI Taxonomy" id="53362"/>
    <lineage>
        <taxon>Bacteria</taxon>
        <taxon>Bacillati</taxon>
        <taxon>Actinomycetota</taxon>
        <taxon>Actinomycetes</taxon>
        <taxon>Micromonosporales</taxon>
        <taxon>Micromonosporaceae</taxon>
        <taxon>Dactylosporangium</taxon>
    </lineage>
</organism>
<dbReference type="PANTHER" id="PTHR43434:SF16">
    <property type="entry name" value="BLL8046 PROTEIN"/>
    <property type="match status" value="1"/>
</dbReference>
<dbReference type="PRINTS" id="PR00413">
    <property type="entry name" value="HADHALOGNASE"/>
</dbReference>
<dbReference type="InterPro" id="IPR023198">
    <property type="entry name" value="PGP-like_dom2"/>
</dbReference>
<dbReference type="InterPro" id="IPR036412">
    <property type="entry name" value="HAD-like_sf"/>
</dbReference>
<gene>
    <name evidence="1" type="ORF">ACFFTR_48935</name>
</gene>
<dbReference type="Gene3D" id="3.40.50.1000">
    <property type="entry name" value="HAD superfamily/HAD-like"/>
    <property type="match status" value="1"/>
</dbReference>
<name>A0ABV5MQ95_9ACTN</name>
<dbReference type="Proteomes" id="UP001589608">
    <property type="component" value="Unassembled WGS sequence"/>
</dbReference>
<evidence type="ECO:0000313" key="2">
    <source>
        <dbReference type="Proteomes" id="UP001589608"/>
    </source>
</evidence>
<dbReference type="Gene3D" id="1.10.150.240">
    <property type="entry name" value="Putative phosphatase, domain 2"/>
    <property type="match status" value="1"/>
</dbReference>
<keyword evidence="2" id="KW-1185">Reference proteome</keyword>
<sequence length="231" mass="24472">MTKPVTGVLFDVDGTLVDSVYLHAVAWWQAFRQYDHDVPMARIHRAIGMGSDKILDALLGPDHDSSSDEALIAAHSALYAPHWPALRPLPGARRLLDTCANRGLSVVLATSASRPELDALLRCLDVDSALTAVTSADDASQSKPAPDILEVALERSGLSAEETVFVGDSVWDVHAAAKLSIPCIGLTSGGLCAAELLDHGAAAIYEDPQDLLDHLDEALTSAFRKSLAEAG</sequence>
<dbReference type="PANTHER" id="PTHR43434">
    <property type="entry name" value="PHOSPHOGLYCOLATE PHOSPHATASE"/>
    <property type="match status" value="1"/>
</dbReference>
<dbReference type="EC" id="3.-.-.-" evidence="1"/>
<dbReference type="GO" id="GO:0016787">
    <property type="term" value="F:hydrolase activity"/>
    <property type="evidence" value="ECO:0007669"/>
    <property type="project" value="UniProtKB-KW"/>
</dbReference>